<dbReference type="PANTHER" id="PTHR13439:SF0">
    <property type="entry name" value="TOPOISOMERASE I DAMAGE AFFECTED PROTEIN 4"/>
    <property type="match status" value="1"/>
</dbReference>
<dbReference type="GO" id="GO:0055088">
    <property type="term" value="P:lipid homeostasis"/>
    <property type="evidence" value="ECO:0007669"/>
    <property type="project" value="TreeGrafter"/>
</dbReference>
<dbReference type="GO" id="GO:0005783">
    <property type="term" value="C:endoplasmic reticulum"/>
    <property type="evidence" value="ECO:0007669"/>
    <property type="project" value="TreeGrafter"/>
</dbReference>
<dbReference type="EMBL" id="CP151505">
    <property type="protein sequence ID" value="WZN62361.1"/>
    <property type="molecule type" value="Genomic_DNA"/>
</dbReference>
<evidence type="ECO:0000259" key="7">
    <source>
        <dbReference type="PROSITE" id="PS50922"/>
    </source>
</evidence>
<feature type="transmembrane region" description="Helical" evidence="6">
    <location>
        <begin position="202"/>
        <end position="225"/>
    </location>
</feature>
<name>A0AAX4P8K4_9CHLO</name>
<evidence type="ECO:0000256" key="6">
    <source>
        <dbReference type="SAM" id="Phobius"/>
    </source>
</evidence>
<dbReference type="Pfam" id="PF03798">
    <property type="entry name" value="TRAM_LAG1_CLN8"/>
    <property type="match status" value="1"/>
</dbReference>
<dbReference type="AlphaFoldDB" id="A0AAX4P8K4"/>
<evidence type="ECO:0000256" key="1">
    <source>
        <dbReference type="ARBA" id="ARBA00004141"/>
    </source>
</evidence>
<evidence type="ECO:0000256" key="5">
    <source>
        <dbReference type="PROSITE-ProRule" id="PRU00205"/>
    </source>
</evidence>
<comment type="subcellular location">
    <subcellularLocation>
        <location evidence="1">Membrane</location>
        <topology evidence="1">Multi-pass membrane protein</topology>
    </subcellularLocation>
</comment>
<feature type="transmembrane region" description="Helical" evidence="6">
    <location>
        <begin position="72"/>
        <end position="97"/>
    </location>
</feature>
<dbReference type="InterPro" id="IPR050846">
    <property type="entry name" value="TLCD"/>
</dbReference>
<keyword evidence="9" id="KW-1185">Reference proteome</keyword>
<evidence type="ECO:0000256" key="2">
    <source>
        <dbReference type="ARBA" id="ARBA00022692"/>
    </source>
</evidence>
<protein>
    <submittedName>
        <fullName evidence="8">TLC domain-containing protein</fullName>
    </submittedName>
</protein>
<dbReference type="GO" id="GO:0016020">
    <property type="term" value="C:membrane"/>
    <property type="evidence" value="ECO:0007669"/>
    <property type="project" value="UniProtKB-SubCell"/>
</dbReference>
<keyword evidence="2 5" id="KW-0812">Transmembrane</keyword>
<gene>
    <name evidence="8" type="ORF">HKI87_05g38970</name>
</gene>
<feature type="transmembrane region" description="Helical" evidence="6">
    <location>
        <begin position="20"/>
        <end position="47"/>
    </location>
</feature>
<dbReference type="Proteomes" id="UP001472866">
    <property type="component" value="Chromosome 05"/>
</dbReference>
<sequence length="282" mass="32569">MMASMLESFGVVLDGDVEQLYWTGAYSLGFYLTLTALVNLLGIDAWILSKSKDKAIREASHSKSKEGVQRRVYMCSTAQSLLSSIVSTVTAIHLAYTHRNWHTYTPEKLLFNPDPHTFFYCSLMAGYFASDLIVEIVYYRCFEEFGMIIHHVIFLFCCVHNLKNKVFTFQFIWLSLCETSTPFVNVRWILHVLGRKDSALYLYNGGLLTLTFLFFRVFVYTFGLYHLYTIYPVLLHSDKPFASKFVVPTFLVVGYMLNLLWSTKILRGLISLIRKRTAKKAQ</sequence>
<keyword evidence="3 6" id="KW-1133">Transmembrane helix</keyword>
<keyword evidence="4 5" id="KW-0472">Membrane</keyword>
<accession>A0AAX4P8K4</accession>
<dbReference type="PROSITE" id="PS50922">
    <property type="entry name" value="TLC"/>
    <property type="match status" value="1"/>
</dbReference>
<evidence type="ECO:0000313" key="8">
    <source>
        <dbReference type="EMBL" id="WZN62361.1"/>
    </source>
</evidence>
<dbReference type="PANTHER" id="PTHR13439">
    <property type="entry name" value="CT120 PROTEIN"/>
    <property type="match status" value="1"/>
</dbReference>
<dbReference type="InterPro" id="IPR006634">
    <property type="entry name" value="TLC-dom"/>
</dbReference>
<reference evidence="8 9" key="1">
    <citation type="submission" date="2024-03" db="EMBL/GenBank/DDBJ databases">
        <title>Complete genome sequence of the green alga Chloropicon roscoffensis RCC1871.</title>
        <authorList>
            <person name="Lemieux C."/>
            <person name="Pombert J.-F."/>
            <person name="Otis C."/>
            <person name="Turmel M."/>
        </authorList>
    </citation>
    <scope>NUCLEOTIDE SEQUENCE [LARGE SCALE GENOMIC DNA]</scope>
    <source>
        <strain evidence="8 9">RCC1871</strain>
    </source>
</reference>
<proteinExistence type="predicted"/>
<evidence type="ECO:0000256" key="3">
    <source>
        <dbReference type="ARBA" id="ARBA00022989"/>
    </source>
</evidence>
<feature type="transmembrane region" description="Helical" evidence="6">
    <location>
        <begin position="245"/>
        <end position="266"/>
    </location>
</feature>
<dbReference type="SMART" id="SM00724">
    <property type="entry name" value="TLC"/>
    <property type="match status" value="1"/>
</dbReference>
<feature type="domain" description="TLC" evidence="7">
    <location>
        <begin position="72"/>
        <end position="274"/>
    </location>
</feature>
<feature type="transmembrane region" description="Helical" evidence="6">
    <location>
        <begin position="117"/>
        <end position="138"/>
    </location>
</feature>
<evidence type="ECO:0000256" key="4">
    <source>
        <dbReference type="ARBA" id="ARBA00023136"/>
    </source>
</evidence>
<organism evidence="8 9">
    <name type="scientific">Chloropicon roscoffensis</name>
    <dbReference type="NCBI Taxonomy" id="1461544"/>
    <lineage>
        <taxon>Eukaryota</taxon>
        <taxon>Viridiplantae</taxon>
        <taxon>Chlorophyta</taxon>
        <taxon>Chloropicophyceae</taxon>
        <taxon>Chloropicales</taxon>
        <taxon>Chloropicaceae</taxon>
        <taxon>Chloropicon</taxon>
    </lineage>
</organism>
<evidence type="ECO:0000313" key="9">
    <source>
        <dbReference type="Proteomes" id="UP001472866"/>
    </source>
</evidence>